<feature type="repeat" description="TPR" evidence="3">
    <location>
        <begin position="302"/>
        <end position="335"/>
    </location>
</feature>
<dbReference type="Pfam" id="PF01553">
    <property type="entry name" value="Acyltransferase"/>
    <property type="match status" value="1"/>
</dbReference>
<dbReference type="SMART" id="SM00028">
    <property type="entry name" value="TPR"/>
    <property type="match status" value="1"/>
</dbReference>
<evidence type="ECO:0000313" key="5">
    <source>
        <dbReference type="EMBL" id="MBS9336574.1"/>
    </source>
</evidence>
<accession>A0ABS5QTQ0</accession>
<proteinExistence type="predicted"/>
<dbReference type="PROSITE" id="PS50005">
    <property type="entry name" value="TPR"/>
    <property type="match status" value="1"/>
</dbReference>
<dbReference type="Gene3D" id="1.25.40.10">
    <property type="entry name" value="Tetratricopeptide repeat domain"/>
    <property type="match status" value="1"/>
</dbReference>
<dbReference type="SUPFAM" id="SSF48452">
    <property type="entry name" value="TPR-like"/>
    <property type="match status" value="1"/>
</dbReference>
<gene>
    <name evidence="5" type="ORF">G6R28_04940</name>
</gene>
<evidence type="ECO:0000256" key="1">
    <source>
        <dbReference type="ARBA" id="ARBA00022679"/>
    </source>
</evidence>
<dbReference type="InterPro" id="IPR011990">
    <property type="entry name" value="TPR-like_helical_dom_sf"/>
</dbReference>
<comment type="caution">
    <text evidence="5">The sequence shown here is derived from an EMBL/GenBank/DDBJ whole genome shotgun (WGS) entry which is preliminary data.</text>
</comment>
<sequence length="395" mass="45370">MVRVITAIITFFIRARYLKSVSDSEHLSNVSGKIIVANHASYLDHFVILALLKGRIDRKKIYFLTKKEAFEKPLSNWWHKMMQGIPLDRKGLVLETMREVKEHLQEGDVLVIYPEGTRSRTGLIGVGKDGALSLAKMAGAEIIPVGINGTFDVLPAKSHWAKKRPVHVTVGAPRTVFFKKNRERHELTRQLMTELSLLSGEYRKEQLKDSTDLVEAARFYNTAGIRDFSTNTLSSRQCFERARLLAQKVLKEDSKNELALLEVGIAYARLGLLKKLTMVRAHYLRKGARAFLAVLQENKKNDAALYALGRLFHEQKKYQQAARYYELGLQVNPNNSALRSWSFRLYLVMGMQGQADMLMERLPEIEMKQQVDQRRRLEMIALAMRWKKSEDYGIE</sequence>
<dbReference type="RefSeq" id="WP_213793126.1">
    <property type="nucleotide sequence ID" value="NZ_JAAMFJ010000002.1"/>
</dbReference>
<name>A0ABS5QTQ0_9LACO</name>
<evidence type="ECO:0000313" key="6">
    <source>
        <dbReference type="Proteomes" id="UP000735205"/>
    </source>
</evidence>
<keyword evidence="6" id="KW-1185">Reference proteome</keyword>
<keyword evidence="2" id="KW-0012">Acyltransferase</keyword>
<feature type="domain" description="Phospholipid/glycerol acyltransferase" evidence="4">
    <location>
        <begin position="33"/>
        <end position="150"/>
    </location>
</feature>
<dbReference type="InterPro" id="IPR019734">
    <property type="entry name" value="TPR_rpt"/>
</dbReference>
<dbReference type="CDD" id="cd07989">
    <property type="entry name" value="LPLAT_AGPAT-like"/>
    <property type="match status" value="1"/>
</dbReference>
<organism evidence="5 6">
    <name type="scientific">Fructobacillus papyrifericola</name>
    <dbReference type="NCBI Taxonomy" id="2713172"/>
    <lineage>
        <taxon>Bacteria</taxon>
        <taxon>Bacillati</taxon>
        <taxon>Bacillota</taxon>
        <taxon>Bacilli</taxon>
        <taxon>Lactobacillales</taxon>
        <taxon>Lactobacillaceae</taxon>
        <taxon>Fructobacillus</taxon>
    </lineage>
</organism>
<keyword evidence="3" id="KW-0802">TPR repeat</keyword>
<evidence type="ECO:0000259" key="4">
    <source>
        <dbReference type="SMART" id="SM00563"/>
    </source>
</evidence>
<dbReference type="InterPro" id="IPR002123">
    <property type="entry name" value="Plipid/glycerol_acylTrfase"/>
</dbReference>
<dbReference type="PANTHER" id="PTHR10434">
    <property type="entry name" value="1-ACYL-SN-GLYCEROL-3-PHOSPHATE ACYLTRANSFERASE"/>
    <property type="match status" value="1"/>
</dbReference>
<reference evidence="5 6" key="1">
    <citation type="submission" date="2020-02" db="EMBL/GenBank/DDBJ databases">
        <title>Fructobacillus sp. isolated from paper mulberry of Taiwan.</title>
        <authorList>
            <person name="Lin S.-T."/>
        </authorList>
    </citation>
    <scope>NUCLEOTIDE SEQUENCE [LARGE SCALE GENOMIC DNA]</scope>
    <source>
        <strain evidence="5 6">M1-21</strain>
    </source>
</reference>
<protein>
    <recommendedName>
        <fullName evidence="4">Phospholipid/glycerol acyltransferase domain-containing protein</fullName>
    </recommendedName>
</protein>
<dbReference type="PROSITE" id="PS50293">
    <property type="entry name" value="TPR_REGION"/>
    <property type="match status" value="1"/>
</dbReference>
<evidence type="ECO:0000256" key="3">
    <source>
        <dbReference type="PROSITE-ProRule" id="PRU00339"/>
    </source>
</evidence>
<dbReference type="Proteomes" id="UP000735205">
    <property type="component" value="Unassembled WGS sequence"/>
</dbReference>
<evidence type="ECO:0000256" key="2">
    <source>
        <dbReference type="ARBA" id="ARBA00023315"/>
    </source>
</evidence>
<dbReference type="SUPFAM" id="SSF69593">
    <property type="entry name" value="Glycerol-3-phosphate (1)-acyltransferase"/>
    <property type="match status" value="1"/>
</dbReference>
<dbReference type="PANTHER" id="PTHR10434:SF66">
    <property type="entry name" value="PHOSPHOLIPID_GLYCEROL ACYLTRANSFERASE DOMAIN-CONTAINING PROTEIN"/>
    <property type="match status" value="1"/>
</dbReference>
<keyword evidence="1" id="KW-0808">Transferase</keyword>
<dbReference type="EMBL" id="JAAMFJ010000002">
    <property type="protein sequence ID" value="MBS9336574.1"/>
    <property type="molecule type" value="Genomic_DNA"/>
</dbReference>
<dbReference type="SMART" id="SM00563">
    <property type="entry name" value="PlsC"/>
    <property type="match status" value="1"/>
</dbReference>